<reference evidence="2" key="1">
    <citation type="submission" date="2023-08" db="EMBL/GenBank/DDBJ databases">
        <title>A de novo genome assembly of Solanum verrucosum Schlechtendal, a Mexican diploid species geographically isolated from the other diploid A-genome species in potato relatives.</title>
        <authorList>
            <person name="Hosaka K."/>
        </authorList>
    </citation>
    <scope>NUCLEOTIDE SEQUENCE</scope>
    <source>
        <tissue evidence="2">Young leaves</tissue>
    </source>
</reference>
<dbReference type="PANTHER" id="PTHR33180:SF31">
    <property type="entry name" value="POLYPROTEIN PROTEIN"/>
    <property type="match status" value="1"/>
</dbReference>
<accession>A0AAF0UHX0</accession>
<dbReference type="Pfam" id="PF20167">
    <property type="entry name" value="Transposase_32"/>
    <property type="match status" value="1"/>
</dbReference>
<feature type="domain" description="Putative plant transposon protein" evidence="1">
    <location>
        <begin position="53"/>
        <end position="175"/>
    </location>
</feature>
<evidence type="ECO:0000313" key="2">
    <source>
        <dbReference type="EMBL" id="WMV46317.1"/>
    </source>
</evidence>
<proteinExistence type="predicted"/>
<evidence type="ECO:0000259" key="1">
    <source>
        <dbReference type="Pfam" id="PF20167"/>
    </source>
</evidence>
<dbReference type="PANTHER" id="PTHR33180">
    <property type="entry name" value="PHOTOSYSTEM II CP43 REACTION CENTER PROTEIN"/>
    <property type="match status" value="1"/>
</dbReference>
<sequence length="311" mass="35235">MNEIPPVPPVQAPSTRSLNRLKVAVLRTIPEEKRLSTDVIVDRYPEVWKTIKFHKFEIFTKLCVSYIPSWVREFYTEYGKLVAKGKKKANIFTPIDHVVVRDRKVKCSNTDINEIKAGVPIEKKDMNVAVRYWFGFIGNTLMPSQNESILKHLKDALLGSIMDRDRLNLELCRRAQVPLIDKTDVEVTRTSSTDIRRIEVEYTRDEAKRRRVASMDTSQVVDMEMFVIDAALPTQVGKPSGTTDTFTTAPYTSADARSAVAVSRLLLTQSMLIKMGHMTQSANVPAFRVEVIVPEIDQDQGYCCCLSSYPG</sequence>
<organism evidence="2 3">
    <name type="scientific">Solanum verrucosum</name>
    <dbReference type="NCBI Taxonomy" id="315347"/>
    <lineage>
        <taxon>Eukaryota</taxon>
        <taxon>Viridiplantae</taxon>
        <taxon>Streptophyta</taxon>
        <taxon>Embryophyta</taxon>
        <taxon>Tracheophyta</taxon>
        <taxon>Spermatophyta</taxon>
        <taxon>Magnoliopsida</taxon>
        <taxon>eudicotyledons</taxon>
        <taxon>Gunneridae</taxon>
        <taxon>Pentapetalae</taxon>
        <taxon>asterids</taxon>
        <taxon>lamiids</taxon>
        <taxon>Solanales</taxon>
        <taxon>Solanaceae</taxon>
        <taxon>Solanoideae</taxon>
        <taxon>Solaneae</taxon>
        <taxon>Solanum</taxon>
    </lineage>
</organism>
<dbReference type="EMBL" id="CP133620">
    <property type="protein sequence ID" value="WMV46317.1"/>
    <property type="molecule type" value="Genomic_DNA"/>
</dbReference>
<dbReference type="InterPro" id="IPR046796">
    <property type="entry name" value="Transposase_32_dom"/>
</dbReference>
<gene>
    <name evidence="2" type="ORF">MTR67_039702</name>
</gene>
<keyword evidence="3" id="KW-1185">Reference proteome</keyword>
<dbReference type="AlphaFoldDB" id="A0AAF0UHX0"/>
<name>A0AAF0UHX0_SOLVR</name>
<dbReference type="Proteomes" id="UP001234989">
    <property type="component" value="Chromosome 9"/>
</dbReference>
<evidence type="ECO:0000313" key="3">
    <source>
        <dbReference type="Proteomes" id="UP001234989"/>
    </source>
</evidence>
<protein>
    <recommendedName>
        <fullName evidence="1">Putative plant transposon protein domain-containing protein</fullName>
    </recommendedName>
</protein>